<comment type="subcellular location">
    <subcellularLocation>
        <location evidence="1">Cytoplasm</location>
    </subcellularLocation>
</comment>
<dbReference type="GO" id="GO:0004719">
    <property type="term" value="F:protein-L-isoaspartate (D-aspartate) O-methyltransferase activity"/>
    <property type="evidence" value="ECO:0007669"/>
    <property type="project" value="UniProtKB-EC"/>
</dbReference>
<keyword evidence="5" id="KW-0963">Cytoplasm</keyword>
<keyword evidence="13" id="KW-1185">Reference proteome</keyword>
<evidence type="ECO:0000256" key="10">
    <source>
        <dbReference type="ARBA" id="ARBA00031323"/>
    </source>
</evidence>
<dbReference type="EMBL" id="PYGA01000001">
    <property type="protein sequence ID" value="PSL00558.1"/>
    <property type="molecule type" value="Genomic_DNA"/>
</dbReference>
<evidence type="ECO:0000256" key="7">
    <source>
        <dbReference type="ARBA" id="ARBA00022679"/>
    </source>
</evidence>
<evidence type="ECO:0000256" key="5">
    <source>
        <dbReference type="ARBA" id="ARBA00022490"/>
    </source>
</evidence>
<dbReference type="Proteomes" id="UP000240542">
    <property type="component" value="Unassembled WGS sequence"/>
</dbReference>
<accession>A0A2P8DTM1</accession>
<dbReference type="EC" id="2.1.1.77" evidence="3"/>
<dbReference type="Pfam" id="PF01135">
    <property type="entry name" value="PCMT"/>
    <property type="match status" value="1"/>
</dbReference>
<evidence type="ECO:0000256" key="6">
    <source>
        <dbReference type="ARBA" id="ARBA00022603"/>
    </source>
</evidence>
<dbReference type="CDD" id="cd02440">
    <property type="entry name" value="AdoMet_MTases"/>
    <property type="match status" value="1"/>
</dbReference>
<dbReference type="InterPro" id="IPR000682">
    <property type="entry name" value="PCMT"/>
</dbReference>
<dbReference type="SUPFAM" id="SSF53335">
    <property type="entry name" value="S-adenosyl-L-methionine-dependent methyltransferases"/>
    <property type="match status" value="1"/>
</dbReference>
<dbReference type="GO" id="GO:0005737">
    <property type="term" value="C:cytoplasm"/>
    <property type="evidence" value="ECO:0007669"/>
    <property type="project" value="UniProtKB-SubCell"/>
</dbReference>
<evidence type="ECO:0000313" key="13">
    <source>
        <dbReference type="Proteomes" id="UP000240542"/>
    </source>
</evidence>
<dbReference type="Gene3D" id="3.40.50.150">
    <property type="entry name" value="Vaccinia Virus protein VP39"/>
    <property type="match status" value="1"/>
</dbReference>
<evidence type="ECO:0000256" key="3">
    <source>
        <dbReference type="ARBA" id="ARBA00011890"/>
    </source>
</evidence>
<dbReference type="AlphaFoldDB" id="A0A2P8DTM1"/>
<comment type="caution">
    <text evidence="12">The sequence shown here is derived from an EMBL/GenBank/DDBJ whole genome shotgun (WGS) entry which is preliminary data.</text>
</comment>
<evidence type="ECO:0000256" key="2">
    <source>
        <dbReference type="ARBA" id="ARBA00005369"/>
    </source>
</evidence>
<evidence type="ECO:0000256" key="1">
    <source>
        <dbReference type="ARBA" id="ARBA00004496"/>
    </source>
</evidence>
<evidence type="ECO:0000256" key="9">
    <source>
        <dbReference type="ARBA" id="ARBA00030757"/>
    </source>
</evidence>
<keyword evidence="8" id="KW-0949">S-adenosyl-L-methionine</keyword>
<dbReference type="PANTHER" id="PTHR11579:SF0">
    <property type="entry name" value="PROTEIN-L-ISOASPARTATE(D-ASPARTATE) O-METHYLTRANSFERASE"/>
    <property type="match status" value="1"/>
</dbReference>
<gene>
    <name evidence="12" type="ORF">CLV63_10132</name>
</gene>
<evidence type="ECO:0000256" key="4">
    <source>
        <dbReference type="ARBA" id="ARBA00013346"/>
    </source>
</evidence>
<dbReference type="RefSeq" id="WP_106580773.1">
    <property type="nucleotide sequence ID" value="NZ_PYGA01000001.1"/>
</dbReference>
<evidence type="ECO:0000256" key="11">
    <source>
        <dbReference type="ARBA" id="ARBA00031350"/>
    </source>
</evidence>
<dbReference type="GO" id="GO:0032259">
    <property type="term" value="P:methylation"/>
    <property type="evidence" value="ECO:0007669"/>
    <property type="project" value="UniProtKB-KW"/>
</dbReference>
<dbReference type="InterPro" id="IPR029063">
    <property type="entry name" value="SAM-dependent_MTases_sf"/>
</dbReference>
<evidence type="ECO:0000256" key="8">
    <source>
        <dbReference type="ARBA" id="ARBA00022691"/>
    </source>
</evidence>
<reference evidence="12 13" key="1">
    <citation type="submission" date="2018-03" db="EMBL/GenBank/DDBJ databases">
        <title>Genomic Encyclopedia of Archaeal and Bacterial Type Strains, Phase II (KMG-II): from individual species to whole genera.</title>
        <authorList>
            <person name="Goeker M."/>
        </authorList>
    </citation>
    <scope>NUCLEOTIDE SEQUENCE [LARGE SCALE GENOMIC DNA]</scope>
    <source>
        <strain evidence="12 13">DSM 45312</strain>
    </source>
</reference>
<protein>
    <recommendedName>
        <fullName evidence="4">Protein-L-isoaspartate O-methyltransferase</fullName>
        <ecNumber evidence="3">2.1.1.77</ecNumber>
    </recommendedName>
    <alternativeName>
        <fullName evidence="11">L-isoaspartyl protein carboxyl methyltransferase</fullName>
    </alternativeName>
    <alternativeName>
        <fullName evidence="9">Protein L-isoaspartyl methyltransferase</fullName>
    </alternativeName>
    <alternativeName>
        <fullName evidence="10">Protein-beta-aspartate methyltransferase</fullName>
    </alternativeName>
</protein>
<sequence length="385" mass="41370">MTTPTESGPAALVGLLRADGLSIDPQWEAAFVAVPRHAFLPDVVWENDADGWLSPVGREDSRWRSWAYSDVPIVTQVDDGEPEGADGRGRLATSSASQPLMVLTMLEALEVYGGARVLEIGTATGFNAALLSERLGAEHVTTIEIDAALAEQGRANLHRVGFSPSTVVGDGTKGVAAGAPYDRVLATVAAKTVPYAWVEQTRPGGLIVAPWGNDYLGHRLLRLVVGADGTASGWVIGPAAFMWLRDQRSYRGTWRDHIDFDAPMTEATTTTDPRIAVAAEDSGVRFVVGFAVADLYAMSFTAKDGSGESTVWLYDARGSWAAVDFVPGAREYAMSHHGPRNLWAEVEHAVGAWEAAGRPDRERFGVTVTPTEQQVWLDEPDNVVA</sequence>
<proteinExistence type="inferred from homology"/>
<dbReference type="OrthoDB" id="4035289at2"/>
<evidence type="ECO:0000313" key="12">
    <source>
        <dbReference type="EMBL" id="PSL00558.1"/>
    </source>
</evidence>
<keyword evidence="6 12" id="KW-0489">Methyltransferase</keyword>
<keyword evidence="7 12" id="KW-0808">Transferase</keyword>
<organism evidence="12 13">
    <name type="scientific">Murinocardiopsis flavida</name>
    <dbReference type="NCBI Taxonomy" id="645275"/>
    <lineage>
        <taxon>Bacteria</taxon>
        <taxon>Bacillati</taxon>
        <taxon>Actinomycetota</taxon>
        <taxon>Actinomycetes</taxon>
        <taxon>Streptosporangiales</taxon>
        <taxon>Nocardiopsidaceae</taxon>
        <taxon>Murinocardiopsis</taxon>
    </lineage>
</organism>
<name>A0A2P8DTM1_9ACTN</name>
<comment type="similarity">
    <text evidence="2">Belongs to the methyltransferase superfamily. L-isoaspartyl/D-aspartyl protein methyltransferase family.</text>
</comment>
<dbReference type="PANTHER" id="PTHR11579">
    <property type="entry name" value="PROTEIN-L-ISOASPARTATE O-METHYLTRANSFERASE"/>
    <property type="match status" value="1"/>
</dbReference>